<dbReference type="Pfam" id="PF03747">
    <property type="entry name" value="ADP_ribosyl_GH"/>
    <property type="match status" value="1"/>
</dbReference>
<comment type="cofactor">
    <cofactor evidence="1">
        <name>Mg(2+)</name>
        <dbReference type="ChEBI" id="CHEBI:18420"/>
    </cofactor>
    <text evidence="1">Binds 2 magnesium ions per subunit.</text>
</comment>
<dbReference type="OrthoDB" id="2021138at2759"/>
<protein>
    <submittedName>
        <fullName evidence="2">ADP-ribosylation/Crystallin J1</fullName>
    </submittedName>
</protein>
<dbReference type="EMBL" id="LDAU01000152">
    <property type="protein sequence ID" value="KRX02733.1"/>
    <property type="molecule type" value="Genomic_DNA"/>
</dbReference>
<dbReference type="InterPro" id="IPR050792">
    <property type="entry name" value="ADP-ribosylglycohydrolase"/>
</dbReference>
<organism evidence="2 3">
    <name type="scientific">Pseudocohnilembus persalinus</name>
    <name type="common">Ciliate</name>
    <dbReference type="NCBI Taxonomy" id="266149"/>
    <lineage>
        <taxon>Eukaryota</taxon>
        <taxon>Sar</taxon>
        <taxon>Alveolata</taxon>
        <taxon>Ciliophora</taxon>
        <taxon>Intramacronucleata</taxon>
        <taxon>Oligohymenophorea</taxon>
        <taxon>Scuticociliatia</taxon>
        <taxon>Philasterida</taxon>
        <taxon>Pseudocohnilembidae</taxon>
        <taxon>Pseudocohnilembus</taxon>
    </lineage>
</organism>
<feature type="binding site" evidence="1">
    <location>
        <position position="74"/>
    </location>
    <ligand>
        <name>Mg(2+)</name>
        <dbReference type="ChEBI" id="CHEBI:18420"/>
        <label>1</label>
    </ligand>
</feature>
<dbReference type="PANTHER" id="PTHR16222">
    <property type="entry name" value="ADP-RIBOSYLGLYCOHYDROLASE"/>
    <property type="match status" value="1"/>
</dbReference>
<name>A0A0V0QKE3_PSEPJ</name>
<keyword evidence="1" id="KW-0479">Metal-binding</keyword>
<feature type="binding site" evidence="1">
    <location>
        <position position="320"/>
    </location>
    <ligand>
        <name>Mg(2+)</name>
        <dbReference type="ChEBI" id="CHEBI:18420"/>
        <label>1</label>
    </ligand>
</feature>
<gene>
    <name evidence="2" type="ORF">PPERSA_02223</name>
</gene>
<dbReference type="InterPro" id="IPR036705">
    <property type="entry name" value="Ribosyl_crysJ1_sf"/>
</dbReference>
<feature type="binding site" evidence="1">
    <location>
        <position position="321"/>
    </location>
    <ligand>
        <name>Mg(2+)</name>
        <dbReference type="ChEBI" id="CHEBI:18420"/>
        <label>1</label>
    </ligand>
</feature>
<feature type="binding site" evidence="1">
    <location>
        <position position="75"/>
    </location>
    <ligand>
        <name>Mg(2+)</name>
        <dbReference type="ChEBI" id="CHEBI:18420"/>
        <label>1</label>
    </ligand>
</feature>
<comment type="caution">
    <text evidence="2">The sequence shown here is derived from an EMBL/GenBank/DDBJ whole genome shotgun (WGS) entry which is preliminary data.</text>
</comment>
<keyword evidence="3" id="KW-1185">Reference proteome</keyword>
<dbReference type="Gene3D" id="1.10.4080.10">
    <property type="entry name" value="ADP-ribosylation/Crystallin J1"/>
    <property type="match status" value="1"/>
</dbReference>
<dbReference type="PANTHER" id="PTHR16222:SF12">
    <property type="entry name" value="ADP-RIBOSYLGLYCOHYDROLASE-RELATED"/>
    <property type="match status" value="1"/>
</dbReference>
<evidence type="ECO:0000313" key="3">
    <source>
        <dbReference type="Proteomes" id="UP000054937"/>
    </source>
</evidence>
<evidence type="ECO:0000313" key="2">
    <source>
        <dbReference type="EMBL" id="KRX02733.1"/>
    </source>
</evidence>
<dbReference type="OMA" id="PHDDGVW"/>
<dbReference type="InterPro" id="IPR005502">
    <property type="entry name" value="Ribosyl_crysJ1"/>
</dbReference>
<dbReference type="Proteomes" id="UP000054937">
    <property type="component" value="Unassembled WGS sequence"/>
</dbReference>
<proteinExistence type="predicted"/>
<sequence>MKNFNNFQQIYPNIKIQKALASFLGNAVGDALGAHTEFYDFNHLRNEIQPNWQSLYVWKHLSGHNNDIDMGLITDDTSMARCIADSLILNNGDFNPIDVRLRFVLWWYMGYCNGSQNGKSFGLGGNIAQSFQQLLIDGNKPYVLDLNSEKLGDINGNGSIMRLGTIPIAFHDNIEKAQKIAFLQSLTTHNGEEAAECCRLLTFLVVKLINYQGSNPKQDIFDKELQNFKSQNPAVQALANSKQEQNLEIYNKNYNKSIADRNWDWKNKELQVSPIRLSQQRGYFGSYCMDGAYVALHIAYHSENQQDAIFKAVNMAGDSDSIAAVVGYITGAMYGMNEQIWNLYTEQMVQHDEYTQLIKGIRLFNKDYIKNESINYNDQNLQGNNDFYINQYQKLF</sequence>
<feature type="binding site" evidence="1">
    <location>
        <position position="318"/>
    </location>
    <ligand>
        <name>Mg(2+)</name>
        <dbReference type="ChEBI" id="CHEBI:18420"/>
        <label>1</label>
    </ligand>
</feature>
<feature type="binding site" evidence="1">
    <location>
        <position position="76"/>
    </location>
    <ligand>
        <name>Mg(2+)</name>
        <dbReference type="ChEBI" id="CHEBI:18420"/>
        <label>1</label>
    </ligand>
</feature>
<dbReference type="GO" id="GO:0046872">
    <property type="term" value="F:metal ion binding"/>
    <property type="evidence" value="ECO:0007669"/>
    <property type="project" value="UniProtKB-KW"/>
</dbReference>
<dbReference type="AlphaFoldDB" id="A0A0V0QKE3"/>
<dbReference type="SUPFAM" id="SSF101478">
    <property type="entry name" value="ADP-ribosylglycohydrolase"/>
    <property type="match status" value="1"/>
</dbReference>
<keyword evidence="1" id="KW-0460">Magnesium</keyword>
<accession>A0A0V0QKE3</accession>
<reference evidence="2 3" key="1">
    <citation type="journal article" date="2015" name="Sci. Rep.">
        <title>Genome of the facultative scuticociliatosis pathogen Pseudocohnilembus persalinus provides insight into its virulence through horizontal gene transfer.</title>
        <authorList>
            <person name="Xiong J."/>
            <person name="Wang G."/>
            <person name="Cheng J."/>
            <person name="Tian M."/>
            <person name="Pan X."/>
            <person name="Warren A."/>
            <person name="Jiang C."/>
            <person name="Yuan D."/>
            <person name="Miao W."/>
        </authorList>
    </citation>
    <scope>NUCLEOTIDE SEQUENCE [LARGE SCALE GENOMIC DNA]</scope>
    <source>
        <strain evidence="2">36N120E</strain>
    </source>
</reference>
<evidence type="ECO:0000256" key="1">
    <source>
        <dbReference type="PIRSR" id="PIRSR605502-1"/>
    </source>
</evidence>
<dbReference type="InParanoid" id="A0A0V0QKE3"/>